<feature type="transmembrane region" description="Helical" evidence="1">
    <location>
        <begin position="12"/>
        <end position="34"/>
    </location>
</feature>
<name>A0A917P2W5_9ACTN</name>
<dbReference type="AlphaFoldDB" id="A0A917P2W5"/>
<dbReference type="InterPro" id="IPR021214">
    <property type="entry name" value="DUF2568"/>
</dbReference>
<reference evidence="2" key="2">
    <citation type="submission" date="2020-09" db="EMBL/GenBank/DDBJ databases">
        <authorList>
            <person name="Sun Q."/>
            <person name="Zhou Y."/>
        </authorList>
    </citation>
    <scope>NUCLEOTIDE SEQUENCE</scope>
    <source>
        <strain evidence="2">CGMCC 4.7272</strain>
    </source>
</reference>
<feature type="transmembrane region" description="Helical" evidence="1">
    <location>
        <begin position="41"/>
        <end position="60"/>
    </location>
</feature>
<protein>
    <recommendedName>
        <fullName evidence="4">DUF2568 domain-containing protein</fullName>
    </recommendedName>
</protein>
<dbReference type="Pfam" id="PF10823">
    <property type="entry name" value="DUF2568"/>
    <property type="match status" value="1"/>
</dbReference>
<dbReference type="RefSeq" id="WP_229695497.1">
    <property type="nucleotide sequence ID" value="NZ_BAABER010000028.1"/>
</dbReference>
<proteinExistence type="predicted"/>
<keyword evidence="1" id="KW-0472">Membrane</keyword>
<comment type="caution">
    <text evidence="2">The sequence shown here is derived from an EMBL/GenBank/DDBJ whole genome shotgun (WGS) entry which is preliminary data.</text>
</comment>
<evidence type="ECO:0000256" key="1">
    <source>
        <dbReference type="SAM" id="Phobius"/>
    </source>
</evidence>
<keyword evidence="1" id="KW-0812">Transmembrane</keyword>
<dbReference type="Proteomes" id="UP000625682">
    <property type="component" value="Unassembled WGS sequence"/>
</dbReference>
<dbReference type="EMBL" id="BMMU01000027">
    <property type="protein sequence ID" value="GGJ57799.1"/>
    <property type="molecule type" value="Genomic_DNA"/>
</dbReference>
<keyword evidence="3" id="KW-1185">Reference proteome</keyword>
<evidence type="ECO:0000313" key="2">
    <source>
        <dbReference type="EMBL" id="GGJ57799.1"/>
    </source>
</evidence>
<sequence>MNSMTIALAYNPLFLVLRFLLEVFALGCYALWGWRKVPGPLRFVAAIAIPVAMAMLWGTFATAGDEARSGETTFDTPGPLRLLLELAVLGGAWAALRHIGALQVAKYYLIVLVVYHICAYDRIWWLLRN</sequence>
<organism evidence="2 3">
    <name type="scientific">Streptomyces lacrimifluminis</name>
    <dbReference type="NCBI Taxonomy" id="1500077"/>
    <lineage>
        <taxon>Bacteria</taxon>
        <taxon>Bacillati</taxon>
        <taxon>Actinomycetota</taxon>
        <taxon>Actinomycetes</taxon>
        <taxon>Kitasatosporales</taxon>
        <taxon>Streptomycetaceae</taxon>
        <taxon>Streptomyces</taxon>
    </lineage>
</organism>
<accession>A0A917P2W5</accession>
<evidence type="ECO:0008006" key="4">
    <source>
        <dbReference type="Google" id="ProtNLM"/>
    </source>
</evidence>
<feature type="transmembrane region" description="Helical" evidence="1">
    <location>
        <begin position="80"/>
        <end position="96"/>
    </location>
</feature>
<evidence type="ECO:0000313" key="3">
    <source>
        <dbReference type="Proteomes" id="UP000625682"/>
    </source>
</evidence>
<keyword evidence="1" id="KW-1133">Transmembrane helix</keyword>
<feature type="transmembrane region" description="Helical" evidence="1">
    <location>
        <begin position="108"/>
        <end position="127"/>
    </location>
</feature>
<gene>
    <name evidence="2" type="ORF">GCM10012282_63870</name>
</gene>
<reference evidence="2" key="1">
    <citation type="journal article" date="2014" name="Int. J. Syst. Evol. Microbiol.">
        <title>Complete genome sequence of Corynebacterium casei LMG S-19264T (=DSM 44701T), isolated from a smear-ripened cheese.</title>
        <authorList>
            <consortium name="US DOE Joint Genome Institute (JGI-PGF)"/>
            <person name="Walter F."/>
            <person name="Albersmeier A."/>
            <person name="Kalinowski J."/>
            <person name="Ruckert C."/>
        </authorList>
    </citation>
    <scope>NUCLEOTIDE SEQUENCE</scope>
    <source>
        <strain evidence="2">CGMCC 4.7272</strain>
    </source>
</reference>